<sequence length="445" mass="49095">MLNSPIIQADSDKRLRSSITRHHKTDLVKIPSADKFDDINNNHYDEPENNVNGCHKQDLALNDHENDSTLLTTTMTTTVEVKVKTTKTSSRKRKLNAINDMTSDNLNKQQPVTKKRKNPRMTKHDEKALSPKKTSLETVDQSSLTDEASFGSCEPGTNVVLQGIVWNETDKGVLVVNITWRGKTYVGALLNTTEQNWAPPRYKSDVRSTKQNHNRDQQLTSIPSTHDSSERILRNGKRRGSSTTVTPSSTSKNQSFKIPPTPPLLTKTDDGTPNVLPSSVNANDEDDANSLNEEKQTITNSNRGGHDEEIGDNDSNRSLSPMTSGASTTSSSPPLSTTTENQLSSDTTTTIPADLSTKTTTLNFEQKANHNLLPYHFPSEIVDPSSYFSSRHGSTNAFNLPTFNKLSSQSSTIPSPFLSMPAQLYFNSLTLPHYPSVPSLSKTSH</sequence>
<feature type="compositionally biased region" description="Basic and acidic residues" evidence="1">
    <location>
        <begin position="202"/>
        <end position="216"/>
    </location>
</feature>
<dbReference type="GO" id="GO:0006357">
    <property type="term" value="P:regulation of transcription by RNA polymerase II"/>
    <property type="evidence" value="ECO:0007669"/>
    <property type="project" value="TreeGrafter"/>
</dbReference>
<feature type="compositionally biased region" description="Low complexity" evidence="1">
    <location>
        <begin position="320"/>
        <end position="339"/>
    </location>
</feature>
<name>A0A815IJR2_ADIRI</name>
<feature type="compositionally biased region" description="Polar residues" evidence="1">
    <location>
        <begin position="132"/>
        <end position="146"/>
    </location>
</feature>
<dbReference type="GO" id="GO:0005634">
    <property type="term" value="C:nucleus"/>
    <property type="evidence" value="ECO:0007669"/>
    <property type="project" value="TreeGrafter"/>
</dbReference>
<feature type="compositionally biased region" description="Low complexity" evidence="1">
    <location>
        <begin position="241"/>
        <end position="251"/>
    </location>
</feature>
<gene>
    <name evidence="2" type="ORF">XAT740_LOCUS32448</name>
</gene>
<protein>
    <submittedName>
        <fullName evidence="2">Uncharacterized protein</fullName>
    </submittedName>
</protein>
<evidence type="ECO:0000313" key="3">
    <source>
        <dbReference type="Proteomes" id="UP000663828"/>
    </source>
</evidence>
<feature type="compositionally biased region" description="Polar residues" evidence="1">
    <location>
        <begin position="217"/>
        <end position="226"/>
    </location>
</feature>
<feature type="compositionally biased region" description="Polar residues" evidence="1">
    <location>
        <begin position="340"/>
        <end position="354"/>
    </location>
</feature>
<accession>A0A815IJR2</accession>
<evidence type="ECO:0000256" key="1">
    <source>
        <dbReference type="SAM" id="MobiDB-lite"/>
    </source>
</evidence>
<dbReference type="PANTHER" id="PTHR21564">
    <property type="entry name" value="BRAKELESS PROTEIN"/>
    <property type="match status" value="1"/>
</dbReference>
<evidence type="ECO:0000313" key="2">
    <source>
        <dbReference type="EMBL" id="CAF1369294.1"/>
    </source>
</evidence>
<comment type="caution">
    <text evidence="2">The sequence shown here is derived from an EMBL/GenBank/DDBJ whole genome shotgun (WGS) entry which is preliminary data.</text>
</comment>
<dbReference type="Proteomes" id="UP000663828">
    <property type="component" value="Unassembled WGS sequence"/>
</dbReference>
<dbReference type="PANTHER" id="PTHR21564:SF5">
    <property type="entry name" value="SCRIBBLER, ISOFORM J"/>
    <property type="match status" value="1"/>
</dbReference>
<feature type="compositionally biased region" description="Polar residues" evidence="1">
    <location>
        <begin position="101"/>
        <end position="112"/>
    </location>
</feature>
<reference evidence="2" key="1">
    <citation type="submission" date="2021-02" db="EMBL/GenBank/DDBJ databases">
        <authorList>
            <person name="Nowell W R."/>
        </authorList>
    </citation>
    <scope>NUCLEOTIDE SEQUENCE</scope>
</reference>
<keyword evidence="3" id="KW-1185">Reference proteome</keyword>
<dbReference type="InterPro" id="IPR040010">
    <property type="entry name" value="ZN608/ZN609"/>
</dbReference>
<organism evidence="2 3">
    <name type="scientific">Adineta ricciae</name>
    <name type="common">Rotifer</name>
    <dbReference type="NCBI Taxonomy" id="249248"/>
    <lineage>
        <taxon>Eukaryota</taxon>
        <taxon>Metazoa</taxon>
        <taxon>Spiralia</taxon>
        <taxon>Gnathifera</taxon>
        <taxon>Rotifera</taxon>
        <taxon>Eurotatoria</taxon>
        <taxon>Bdelloidea</taxon>
        <taxon>Adinetida</taxon>
        <taxon>Adinetidae</taxon>
        <taxon>Adineta</taxon>
    </lineage>
</organism>
<dbReference type="EMBL" id="CAJNOR010003027">
    <property type="protein sequence ID" value="CAF1369294.1"/>
    <property type="molecule type" value="Genomic_DNA"/>
</dbReference>
<proteinExistence type="predicted"/>
<dbReference type="AlphaFoldDB" id="A0A815IJR2"/>
<feature type="region of interest" description="Disordered" evidence="1">
    <location>
        <begin position="101"/>
        <end position="153"/>
    </location>
</feature>
<feature type="region of interest" description="Disordered" evidence="1">
    <location>
        <begin position="198"/>
        <end position="354"/>
    </location>
</feature>